<evidence type="ECO:0000313" key="4">
    <source>
        <dbReference type="Proteomes" id="UP001520654"/>
    </source>
</evidence>
<name>A0ABS8DXF3_9ACTN</name>
<sequence length="126" mass="13666">MREQDPATPVPEAAGASAAPAAPAPSVMPSFPHADEASKWKEIEPDHLAWRRALVERQLRQERLDQWTGYGFRLLEYAIVVGFGVAFVWLGFYAVDHKASGQAAPLIGGGMAGLVSAVLAVRNRRN</sequence>
<feature type="transmembrane region" description="Helical" evidence="2">
    <location>
        <begin position="74"/>
        <end position="95"/>
    </location>
</feature>
<dbReference type="EMBL" id="JAINUL010000001">
    <property type="protein sequence ID" value="MCC0093513.1"/>
    <property type="molecule type" value="Genomic_DNA"/>
</dbReference>
<gene>
    <name evidence="3" type="ORF">K7B10_01615</name>
</gene>
<dbReference type="RefSeq" id="WP_229334164.1">
    <property type="nucleotide sequence ID" value="NZ_JAINUL010000001.1"/>
</dbReference>
<comment type="caution">
    <text evidence="3">The sequence shown here is derived from an EMBL/GenBank/DDBJ whole genome shotgun (WGS) entry which is preliminary data.</text>
</comment>
<evidence type="ECO:0008006" key="5">
    <source>
        <dbReference type="Google" id="ProtNLM"/>
    </source>
</evidence>
<feature type="compositionally biased region" description="Low complexity" evidence="1">
    <location>
        <begin position="10"/>
        <end position="32"/>
    </location>
</feature>
<protein>
    <recommendedName>
        <fullName evidence="5">Integral membrane protein</fullName>
    </recommendedName>
</protein>
<keyword evidence="2" id="KW-0472">Membrane</keyword>
<keyword evidence="2" id="KW-1133">Transmembrane helix</keyword>
<organism evidence="3 4">
    <name type="scientific">Streptomyces flavotricini</name>
    <dbReference type="NCBI Taxonomy" id="66888"/>
    <lineage>
        <taxon>Bacteria</taxon>
        <taxon>Bacillati</taxon>
        <taxon>Actinomycetota</taxon>
        <taxon>Actinomycetes</taxon>
        <taxon>Kitasatosporales</taxon>
        <taxon>Streptomycetaceae</taxon>
        <taxon>Streptomyces</taxon>
    </lineage>
</organism>
<evidence type="ECO:0000256" key="2">
    <source>
        <dbReference type="SAM" id="Phobius"/>
    </source>
</evidence>
<feature type="transmembrane region" description="Helical" evidence="2">
    <location>
        <begin position="101"/>
        <end position="121"/>
    </location>
</feature>
<evidence type="ECO:0000256" key="1">
    <source>
        <dbReference type="SAM" id="MobiDB-lite"/>
    </source>
</evidence>
<keyword evidence="2" id="KW-0812">Transmembrane</keyword>
<proteinExistence type="predicted"/>
<reference evidence="3 4" key="1">
    <citation type="submission" date="2021-08" db="EMBL/GenBank/DDBJ databases">
        <title>Genomic Architecture of Streptomyces flavotricini NGL1 and Streptomyces erythrochromogenes HMS4 With Differential Plant Beneficial attributes and laccase production capabilities.</title>
        <authorList>
            <person name="Salwan R."/>
            <person name="Kaur R."/>
            <person name="Sharma V."/>
        </authorList>
    </citation>
    <scope>NUCLEOTIDE SEQUENCE [LARGE SCALE GENOMIC DNA]</scope>
    <source>
        <strain evidence="3 4">NGL1</strain>
    </source>
</reference>
<feature type="region of interest" description="Disordered" evidence="1">
    <location>
        <begin position="1"/>
        <end position="35"/>
    </location>
</feature>
<keyword evidence="4" id="KW-1185">Reference proteome</keyword>
<accession>A0ABS8DXF3</accession>
<dbReference type="Proteomes" id="UP001520654">
    <property type="component" value="Unassembled WGS sequence"/>
</dbReference>
<evidence type="ECO:0000313" key="3">
    <source>
        <dbReference type="EMBL" id="MCC0093513.1"/>
    </source>
</evidence>